<evidence type="ECO:0000256" key="1">
    <source>
        <dbReference type="SAM" id="Coils"/>
    </source>
</evidence>
<dbReference type="OrthoDB" id="1918216at2"/>
<organism evidence="2 3">
    <name type="scientific">Senegalia massiliensis</name>
    <dbReference type="NCBI Taxonomy" id="1720316"/>
    <lineage>
        <taxon>Bacteria</taxon>
        <taxon>Bacillati</taxon>
        <taxon>Bacillota</taxon>
        <taxon>Clostridia</taxon>
        <taxon>Eubacteriales</taxon>
        <taxon>Clostridiaceae</taxon>
        <taxon>Senegalia</taxon>
    </lineage>
</organism>
<dbReference type="Proteomes" id="UP000467132">
    <property type="component" value="Unassembled WGS sequence"/>
</dbReference>
<name>A0A845R3I2_9CLOT</name>
<dbReference type="RefSeq" id="WP_160198697.1">
    <property type="nucleotide sequence ID" value="NZ_QXXA01000025.1"/>
</dbReference>
<reference evidence="2 3" key="1">
    <citation type="submission" date="2018-08" db="EMBL/GenBank/DDBJ databases">
        <title>Murine metabolic-syndrome-specific gut microbial biobank.</title>
        <authorList>
            <person name="Liu C."/>
        </authorList>
    </citation>
    <scope>NUCLEOTIDE SEQUENCE [LARGE SCALE GENOMIC DNA]</scope>
    <source>
        <strain evidence="2 3">583</strain>
    </source>
</reference>
<gene>
    <name evidence="2" type="ORF">D3Z33_15355</name>
</gene>
<dbReference type="EMBL" id="QXXA01000025">
    <property type="protein sequence ID" value="NBI08236.1"/>
    <property type="molecule type" value="Genomic_DNA"/>
</dbReference>
<proteinExistence type="predicted"/>
<dbReference type="AlphaFoldDB" id="A0A845R3I2"/>
<keyword evidence="3" id="KW-1185">Reference proteome</keyword>
<evidence type="ECO:0000313" key="3">
    <source>
        <dbReference type="Proteomes" id="UP000467132"/>
    </source>
</evidence>
<comment type="caution">
    <text evidence="2">The sequence shown here is derived from an EMBL/GenBank/DDBJ whole genome shotgun (WGS) entry which is preliminary data.</text>
</comment>
<evidence type="ECO:0000313" key="2">
    <source>
        <dbReference type="EMBL" id="NBI08236.1"/>
    </source>
</evidence>
<feature type="coiled-coil region" evidence="1">
    <location>
        <begin position="41"/>
        <end position="68"/>
    </location>
</feature>
<protein>
    <recommendedName>
        <fullName evidence="4">Transglycosylase</fullName>
    </recommendedName>
</protein>
<sequence length="93" mass="11533">MIVICDECKKEFKIKLRVRILKEDIEEEYFICPQCKAEYRVNLTNEKCRELRSQLQDLQKQYSKRKTTDKFNRIKKIQKEFRKEMLKLNKELK</sequence>
<keyword evidence="1" id="KW-0175">Coiled coil</keyword>
<evidence type="ECO:0008006" key="4">
    <source>
        <dbReference type="Google" id="ProtNLM"/>
    </source>
</evidence>
<accession>A0A845R3I2</accession>